<reference evidence="2" key="1">
    <citation type="submission" date="2015-02" db="EMBL/GenBank/DDBJ databases">
        <title>Description and complete genome sequence of the first cultured representative of the subdivision 5 of the Verrucomicrobia phylum.</title>
        <authorList>
            <person name="Spring S."/>
            <person name="Bunk B."/>
            <person name="Sproer C."/>
            <person name="Klenk H.-P."/>
        </authorList>
    </citation>
    <scope>NUCLEOTIDE SEQUENCE [LARGE SCALE GENOMIC DNA]</scope>
    <source>
        <strain evidence="2">L21-Fru-AB</strain>
    </source>
</reference>
<dbReference type="EMBL" id="CP010904">
    <property type="protein sequence ID" value="AKJ64544.1"/>
    <property type="molecule type" value="Genomic_DNA"/>
</dbReference>
<dbReference type="OrthoDB" id="158131at2"/>
<proteinExistence type="predicted"/>
<dbReference type="InterPro" id="IPR014942">
    <property type="entry name" value="AbiEii"/>
</dbReference>
<evidence type="ECO:0000313" key="2">
    <source>
        <dbReference type="Proteomes" id="UP000035268"/>
    </source>
</evidence>
<name>A0A0G3EK58_9BACT</name>
<dbReference type="STRING" id="1307763.L21SP4_01296"/>
<evidence type="ECO:0000313" key="1">
    <source>
        <dbReference type="EMBL" id="AKJ64544.1"/>
    </source>
</evidence>
<dbReference type="Pfam" id="PF08843">
    <property type="entry name" value="AbiEii"/>
    <property type="match status" value="1"/>
</dbReference>
<reference evidence="1 2" key="2">
    <citation type="journal article" date="2016" name="ISME J.">
        <title>Characterization of the first cultured representative of Verrucomicrobia subdivision 5 indicates the proposal of a novel phylum.</title>
        <authorList>
            <person name="Spring S."/>
            <person name="Bunk B."/>
            <person name="Sproer C."/>
            <person name="Schumann P."/>
            <person name="Rohde M."/>
            <person name="Tindall B.J."/>
            <person name="Klenk H.P."/>
        </authorList>
    </citation>
    <scope>NUCLEOTIDE SEQUENCE [LARGE SCALE GENOMIC DNA]</scope>
    <source>
        <strain evidence="1 2">L21-Fru-AB</strain>
    </source>
</reference>
<dbReference type="Proteomes" id="UP000035268">
    <property type="component" value="Chromosome"/>
</dbReference>
<keyword evidence="2" id="KW-1185">Reference proteome</keyword>
<gene>
    <name evidence="1" type="ORF">L21SP4_01296</name>
</gene>
<organism evidence="1 2">
    <name type="scientific">Kiritimatiella glycovorans</name>
    <dbReference type="NCBI Taxonomy" id="1307763"/>
    <lineage>
        <taxon>Bacteria</taxon>
        <taxon>Pseudomonadati</taxon>
        <taxon>Kiritimatiellota</taxon>
        <taxon>Kiritimatiellia</taxon>
        <taxon>Kiritimatiellales</taxon>
        <taxon>Kiritimatiellaceae</taxon>
        <taxon>Kiritimatiella</taxon>
    </lineage>
</organism>
<dbReference type="Gene3D" id="3.10.450.620">
    <property type="entry name" value="JHP933, nucleotidyltransferase-like core domain"/>
    <property type="match status" value="1"/>
</dbReference>
<accession>A0A0G3EK58</accession>
<sequence length="264" mass="30185">MKEQALAIARTADRPERRLNLLREYLQALTMRSLHESEAFTRIAFVGGTALRFAYGLGRYSEDLDFTLETPEGYGPRPWMQKIKRDLLLAGFDLSVTWNERKTVHTGWIRFAGVLKELGLSPMDRQNLSIKIEIDTNPPAGAASIRTVIHRHVMFALRHYDPASLMAGKLHALLTRKYAKGRDWYDLLWYLGQRPPVEPNTVLLQNALDQTGDQPSPRAADWRRLVREQIDTVDFDVIVSDVEPFLERPGEAALLTPEHLRSLL</sequence>
<dbReference type="KEGG" id="vbl:L21SP4_01296"/>
<dbReference type="AlphaFoldDB" id="A0A0G3EK58"/>
<dbReference type="PATRIC" id="fig|1609981.3.peg.1348"/>
<protein>
    <recommendedName>
        <fullName evidence="3">Nucleotidyl transferase AbiEii/AbiGii toxin family protein</fullName>
    </recommendedName>
</protein>
<evidence type="ECO:0008006" key="3">
    <source>
        <dbReference type="Google" id="ProtNLM"/>
    </source>
</evidence>
<dbReference type="RefSeq" id="WP_052881871.1">
    <property type="nucleotide sequence ID" value="NZ_CP010904.1"/>
</dbReference>